<protein>
    <submittedName>
        <fullName evidence="1">DDE 3 domain-containing protein</fullName>
    </submittedName>
</protein>
<accession>A0A6G0ZDK5</accession>
<organism evidence="1 2">
    <name type="scientific">Aphis craccivora</name>
    <name type="common">Cowpea aphid</name>
    <dbReference type="NCBI Taxonomy" id="307492"/>
    <lineage>
        <taxon>Eukaryota</taxon>
        <taxon>Metazoa</taxon>
        <taxon>Ecdysozoa</taxon>
        <taxon>Arthropoda</taxon>
        <taxon>Hexapoda</taxon>
        <taxon>Insecta</taxon>
        <taxon>Pterygota</taxon>
        <taxon>Neoptera</taxon>
        <taxon>Paraneoptera</taxon>
        <taxon>Hemiptera</taxon>
        <taxon>Sternorrhyncha</taxon>
        <taxon>Aphidomorpha</taxon>
        <taxon>Aphidoidea</taxon>
        <taxon>Aphididae</taxon>
        <taxon>Aphidini</taxon>
        <taxon>Aphis</taxon>
        <taxon>Aphis</taxon>
    </lineage>
</organism>
<dbReference type="EMBL" id="VUJU01000708">
    <property type="protein sequence ID" value="KAF0768771.1"/>
    <property type="molecule type" value="Genomic_DNA"/>
</dbReference>
<sequence length="108" mass="12559">MGHSVVRLPPYHCQYNHIELIWAQIKNKVAELNTTFKTADVEKIVNKVIDSVMVEDWKRCVVVLTVEHCEQLQESDFVKEGLRDEILEPIIITINPDEPETVKMTTKR</sequence>
<reference evidence="1 2" key="1">
    <citation type="submission" date="2019-08" db="EMBL/GenBank/DDBJ databases">
        <title>Whole genome of Aphis craccivora.</title>
        <authorList>
            <person name="Voronova N.V."/>
            <person name="Shulinski R.S."/>
            <person name="Bandarenka Y.V."/>
            <person name="Zhorov D.G."/>
            <person name="Warner D."/>
        </authorList>
    </citation>
    <scope>NUCLEOTIDE SEQUENCE [LARGE SCALE GENOMIC DNA]</scope>
    <source>
        <strain evidence="1">180601</strain>
        <tissue evidence="1">Whole Body</tissue>
    </source>
</reference>
<gene>
    <name evidence="1" type="ORF">FWK35_00000409</name>
</gene>
<dbReference type="Proteomes" id="UP000478052">
    <property type="component" value="Unassembled WGS sequence"/>
</dbReference>
<dbReference type="InterPro" id="IPR036397">
    <property type="entry name" value="RNaseH_sf"/>
</dbReference>
<proteinExistence type="predicted"/>
<name>A0A6G0ZDK5_APHCR</name>
<evidence type="ECO:0000313" key="1">
    <source>
        <dbReference type="EMBL" id="KAF0768771.1"/>
    </source>
</evidence>
<keyword evidence="2" id="KW-1185">Reference proteome</keyword>
<dbReference type="AlphaFoldDB" id="A0A6G0ZDK5"/>
<dbReference type="GO" id="GO:0003676">
    <property type="term" value="F:nucleic acid binding"/>
    <property type="evidence" value="ECO:0007669"/>
    <property type="project" value="InterPro"/>
</dbReference>
<evidence type="ECO:0000313" key="2">
    <source>
        <dbReference type="Proteomes" id="UP000478052"/>
    </source>
</evidence>
<comment type="caution">
    <text evidence="1">The sequence shown here is derived from an EMBL/GenBank/DDBJ whole genome shotgun (WGS) entry which is preliminary data.</text>
</comment>
<dbReference type="PANTHER" id="PTHR33939">
    <property type="entry name" value="PROTEIN CBG22215"/>
    <property type="match status" value="1"/>
</dbReference>
<dbReference type="OrthoDB" id="6618660at2759"/>
<dbReference type="Gene3D" id="3.30.420.10">
    <property type="entry name" value="Ribonuclease H-like superfamily/Ribonuclease H"/>
    <property type="match status" value="1"/>
</dbReference>
<dbReference type="PANTHER" id="PTHR33939:SF1">
    <property type="entry name" value="DUF4371 DOMAIN-CONTAINING PROTEIN"/>
    <property type="match status" value="1"/>
</dbReference>